<evidence type="ECO:0000256" key="5">
    <source>
        <dbReference type="ARBA" id="ARBA00022679"/>
    </source>
</evidence>
<comment type="similarity">
    <text evidence="2 16">Belongs to the DNA polymerase type-Y family.</text>
</comment>
<dbReference type="InterPro" id="IPR043128">
    <property type="entry name" value="Rev_trsase/Diguanyl_cyclase"/>
</dbReference>
<protein>
    <recommendedName>
        <fullName evidence="16">DNA polymerase IV</fullName>
        <shortName evidence="16">Pol IV</shortName>
        <ecNumber evidence="16">2.7.7.7</ecNumber>
    </recommendedName>
</protein>
<dbReference type="NCBIfam" id="NF002882">
    <property type="entry name" value="PRK03348.1"/>
    <property type="match status" value="1"/>
</dbReference>
<dbReference type="InterPro" id="IPR036775">
    <property type="entry name" value="DNA_pol_Y-fam_lit_finger_sf"/>
</dbReference>
<dbReference type="PROSITE" id="PS50173">
    <property type="entry name" value="UMUC"/>
    <property type="match status" value="1"/>
</dbReference>
<evidence type="ECO:0000256" key="11">
    <source>
        <dbReference type="ARBA" id="ARBA00022932"/>
    </source>
</evidence>
<evidence type="ECO:0000256" key="14">
    <source>
        <dbReference type="ARBA" id="ARBA00025589"/>
    </source>
</evidence>
<proteinExistence type="inferred from homology"/>
<dbReference type="InterPro" id="IPR001126">
    <property type="entry name" value="UmuC"/>
</dbReference>
<evidence type="ECO:0000256" key="2">
    <source>
        <dbReference type="ARBA" id="ARBA00010945"/>
    </source>
</evidence>
<dbReference type="NCBIfam" id="NF002677">
    <property type="entry name" value="PRK02406.1"/>
    <property type="match status" value="1"/>
</dbReference>
<keyword evidence="8 16" id="KW-0479">Metal-binding</keyword>
<comment type="subcellular location">
    <subcellularLocation>
        <location evidence="1 16">Cytoplasm</location>
    </subcellularLocation>
</comment>
<dbReference type="SUPFAM" id="SSF56672">
    <property type="entry name" value="DNA/RNA polymerases"/>
    <property type="match status" value="1"/>
</dbReference>
<dbReference type="InterPro" id="IPR043502">
    <property type="entry name" value="DNA/RNA_pol_sf"/>
</dbReference>
<dbReference type="NCBIfam" id="NF003015">
    <property type="entry name" value="PRK03858.1"/>
    <property type="match status" value="1"/>
</dbReference>
<dbReference type="Gene3D" id="1.10.150.20">
    <property type="entry name" value="5' to 3' exonuclease, C-terminal subdomain"/>
    <property type="match status" value="1"/>
</dbReference>
<evidence type="ECO:0000256" key="1">
    <source>
        <dbReference type="ARBA" id="ARBA00004496"/>
    </source>
</evidence>
<comment type="catalytic activity">
    <reaction evidence="15 16">
        <text>DNA(n) + a 2'-deoxyribonucleoside 5'-triphosphate = DNA(n+1) + diphosphate</text>
        <dbReference type="Rhea" id="RHEA:22508"/>
        <dbReference type="Rhea" id="RHEA-COMP:17339"/>
        <dbReference type="Rhea" id="RHEA-COMP:17340"/>
        <dbReference type="ChEBI" id="CHEBI:33019"/>
        <dbReference type="ChEBI" id="CHEBI:61560"/>
        <dbReference type="ChEBI" id="CHEBI:173112"/>
        <dbReference type="EC" id="2.7.7.7"/>
    </reaction>
</comment>
<organism evidence="18 19">
    <name type="scientific">Luethyella okanaganae</name>
    <dbReference type="NCBI Taxonomy" id="69372"/>
    <lineage>
        <taxon>Bacteria</taxon>
        <taxon>Bacillati</taxon>
        <taxon>Actinomycetota</taxon>
        <taxon>Actinomycetes</taxon>
        <taxon>Micrococcales</taxon>
        <taxon>Microbacteriaceae</taxon>
        <taxon>Luethyella</taxon>
    </lineage>
</organism>
<name>A0ABW1VEW5_9MICO</name>
<dbReference type="Pfam" id="PF21999">
    <property type="entry name" value="IMS_HHH_1"/>
    <property type="match status" value="1"/>
</dbReference>
<comment type="caution">
    <text evidence="18">The sequence shown here is derived from an EMBL/GenBank/DDBJ whole genome shotgun (WGS) entry which is preliminary data.</text>
</comment>
<dbReference type="InterPro" id="IPR053848">
    <property type="entry name" value="IMS_HHH_1"/>
</dbReference>
<evidence type="ECO:0000256" key="15">
    <source>
        <dbReference type="ARBA" id="ARBA00049244"/>
    </source>
</evidence>
<dbReference type="HAMAP" id="MF_01113">
    <property type="entry name" value="DNApol_IV"/>
    <property type="match status" value="1"/>
</dbReference>
<dbReference type="CDD" id="cd03586">
    <property type="entry name" value="PolY_Pol_IV_kappa"/>
    <property type="match status" value="1"/>
</dbReference>
<sequence>MSKQDGSGRQITESPVDDGSATILHVDMDAFYASVELLSRPELRGRPVIVGGLGPRSVVSAANYEARRYGVNSAMPMALALRRCPNAVVLPVRMQLYLEHSKRVMEIFEQMTPLIEKLSIDEAFLDVSGATRLLGSPGTIARMLRGRVFDETGLTCSVGVAASKFVAKLASSRAKPDGMLVIPADKTLEFLHPQPVSALWGVGKATEQSLAKLGLTRIGDLAQTPLPTLQSMLGAALGSRLHNLANGVDPRSVSTEREERSVGHEVTFSYDVTDPREIRRALLRQADDVAARLRRTGLVGRTVVLKLRHADFTTVTRSRTLPEATNVGRRIYEEAVAAFDVLGVGKRIRLIGVRVEQLGESGSSLGLWDPDEEWRDAELAIDEVSARFGKGTVRPASLVVRAPREEGRLPD</sequence>
<dbReference type="InterPro" id="IPR050116">
    <property type="entry name" value="DNA_polymerase-Y"/>
</dbReference>
<accession>A0ABW1VEW5</accession>
<reference evidence="19" key="1">
    <citation type="journal article" date="2019" name="Int. J. Syst. Evol. Microbiol.">
        <title>The Global Catalogue of Microorganisms (GCM) 10K type strain sequencing project: providing services to taxonomists for standard genome sequencing and annotation.</title>
        <authorList>
            <consortium name="The Broad Institute Genomics Platform"/>
            <consortium name="The Broad Institute Genome Sequencing Center for Infectious Disease"/>
            <person name="Wu L."/>
            <person name="Ma J."/>
        </authorList>
    </citation>
    <scope>NUCLEOTIDE SEQUENCE [LARGE SCALE GENOMIC DNA]</scope>
    <source>
        <strain evidence="19">CCUG 43304</strain>
    </source>
</reference>
<keyword evidence="6 16" id="KW-0548">Nucleotidyltransferase</keyword>
<keyword evidence="13 16" id="KW-0234">DNA repair</keyword>
<gene>
    <name evidence="16" type="primary">dinB</name>
    <name evidence="18" type="ORF">ACFQB0_04060</name>
</gene>
<keyword evidence="12 16" id="KW-0238">DNA-binding</keyword>
<evidence type="ECO:0000256" key="8">
    <source>
        <dbReference type="ARBA" id="ARBA00022723"/>
    </source>
</evidence>
<evidence type="ECO:0000256" key="10">
    <source>
        <dbReference type="ARBA" id="ARBA00022842"/>
    </source>
</evidence>
<comment type="function">
    <text evidence="14 16">Poorly processive, error-prone DNA polymerase involved in untargeted mutagenesis. Copies undamaged DNA at stalled replication forks, which arise in vivo from mismatched or misaligned primer ends. These misaligned primers can be extended by PolIV. Exhibits no 3'-5' exonuclease (proofreading) activity. May be involved in translesional synthesis, in conjunction with the beta clamp from PolIII.</text>
</comment>
<evidence type="ECO:0000256" key="12">
    <source>
        <dbReference type="ARBA" id="ARBA00023125"/>
    </source>
</evidence>
<keyword evidence="4 16" id="KW-0963">Cytoplasm</keyword>
<dbReference type="RefSeq" id="WP_386727893.1">
    <property type="nucleotide sequence ID" value="NZ_JBHSTP010000001.1"/>
</dbReference>
<feature type="domain" description="UmuC" evidence="17">
    <location>
        <begin position="23"/>
        <end position="203"/>
    </location>
</feature>
<evidence type="ECO:0000313" key="19">
    <source>
        <dbReference type="Proteomes" id="UP001596306"/>
    </source>
</evidence>
<keyword evidence="10 16" id="KW-0460">Magnesium</keyword>
<keyword evidence="9 16" id="KW-0227">DNA damage</keyword>
<dbReference type="Gene3D" id="3.40.1170.60">
    <property type="match status" value="1"/>
</dbReference>
<evidence type="ECO:0000313" key="18">
    <source>
        <dbReference type="EMBL" id="MFC6355284.1"/>
    </source>
</evidence>
<dbReference type="Gene3D" id="3.30.1490.100">
    <property type="entry name" value="DNA polymerase, Y-family, little finger domain"/>
    <property type="match status" value="1"/>
</dbReference>
<evidence type="ECO:0000256" key="9">
    <source>
        <dbReference type="ARBA" id="ARBA00022763"/>
    </source>
</evidence>
<keyword evidence="3 16" id="KW-0515">Mutator protein</keyword>
<evidence type="ECO:0000256" key="6">
    <source>
        <dbReference type="ARBA" id="ARBA00022695"/>
    </source>
</evidence>
<dbReference type="Gene3D" id="3.30.70.270">
    <property type="match status" value="1"/>
</dbReference>
<dbReference type="InterPro" id="IPR022880">
    <property type="entry name" value="DNApol_IV"/>
</dbReference>
<evidence type="ECO:0000259" key="17">
    <source>
        <dbReference type="PROSITE" id="PS50173"/>
    </source>
</evidence>
<keyword evidence="5 16" id="KW-0808">Transferase</keyword>
<feature type="binding site" evidence="16">
    <location>
        <position position="27"/>
    </location>
    <ligand>
        <name>Mg(2+)</name>
        <dbReference type="ChEBI" id="CHEBI:18420"/>
    </ligand>
</feature>
<dbReference type="InterPro" id="IPR017961">
    <property type="entry name" value="DNA_pol_Y-fam_little_finger"/>
</dbReference>
<comment type="subunit">
    <text evidence="16">Monomer.</text>
</comment>
<dbReference type="PANTHER" id="PTHR11076:SF33">
    <property type="entry name" value="DNA POLYMERASE KAPPA"/>
    <property type="match status" value="1"/>
</dbReference>
<evidence type="ECO:0000256" key="7">
    <source>
        <dbReference type="ARBA" id="ARBA00022705"/>
    </source>
</evidence>
<evidence type="ECO:0000256" key="4">
    <source>
        <dbReference type="ARBA" id="ARBA00022490"/>
    </source>
</evidence>
<dbReference type="GO" id="GO:0003887">
    <property type="term" value="F:DNA-directed DNA polymerase activity"/>
    <property type="evidence" value="ECO:0007669"/>
    <property type="project" value="UniProtKB-EC"/>
</dbReference>
<comment type="cofactor">
    <cofactor evidence="16">
        <name>Mg(2+)</name>
        <dbReference type="ChEBI" id="CHEBI:18420"/>
    </cofactor>
    <text evidence="16">Binds 2 magnesium ions per subunit.</text>
</comment>
<keyword evidence="19" id="KW-1185">Reference proteome</keyword>
<dbReference type="Pfam" id="PF11799">
    <property type="entry name" value="IMS_C"/>
    <property type="match status" value="1"/>
</dbReference>
<evidence type="ECO:0000256" key="3">
    <source>
        <dbReference type="ARBA" id="ARBA00022457"/>
    </source>
</evidence>
<dbReference type="SUPFAM" id="SSF100879">
    <property type="entry name" value="Lesion bypass DNA polymerase (Y-family), little finger domain"/>
    <property type="match status" value="1"/>
</dbReference>
<feature type="site" description="Substrate discrimination" evidence="16">
    <location>
        <position position="32"/>
    </location>
</feature>
<evidence type="ECO:0000256" key="13">
    <source>
        <dbReference type="ARBA" id="ARBA00023204"/>
    </source>
</evidence>
<keyword evidence="7 16" id="KW-0235">DNA replication</keyword>
<dbReference type="EMBL" id="JBHSTP010000001">
    <property type="protein sequence ID" value="MFC6355284.1"/>
    <property type="molecule type" value="Genomic_DNA"/>
</dbReference>
<keyword evidence="11 16" id="KW-0239">DNA-directed DNA polymerase</keyword>
<evidence type="ECO:0000256" key="16">
    <source>
        <dbReference type="HAMAP-Rule" id="MF_01113"/>
    </source>
</evidence>
<dbReference type="Proteomes" id="UP001596306">
    <property type="component" value="Unassembled WGS sequence"/>
</dbReference>
<dbReference type="EC" id="2.7.7.7" evidence="16"/>
<dbReference type="Pfam" id="PF00817">
    <property type="entry name" value="IMS"/>
    <property type="match status" value="1"/>
</dbReference>
<dbReference type="PANTHER" id="PTHR11076">
    <property type="entry name" value="DNA REPAIR POLYMERASE UMUC / TRANSFERASE FAMILY MEMBER"/>
    <property type="match status" value="1"/>
</dbReference>
<feature type="binding site" evidence="16">
    <location>
        <position position="121"/>
    </location>
    <ligand>
        <name>Mg(2+)</name>
        <dbReference type="ChEBI" id="CHEBI:18420"/>
    </ligand>
</feature>
<feature type="active site" evidence="16">
    <location>
        <position position="122"/>
    </location>
</feature>